<dbReference type="EMBL" id="CP091511">
    <property type="protein sequence ID" value="UOO88597.1"/>
    <property type="molecule type" value="Genomic_DNA"/>
</dbReference>
<dbReference type="SUPFAM" id="SSF46894">
    <property type="entry name" value="C-terminal effector domain of the bipartite response regulators"/>
    <property type="match status" value="1"/>
</dbReference>
<dbReference type="PROSITE" id="PS50110">
    <property type="entry name" value="RESPONSE_REGULATORY"/>
    <property type="match status" value="1"/>
</dbReference>
<evidence type="ECO:0000259" key="11">
    <source>
        <dbReference type="PROSITE" id="PS51755"/>
    </source>
</evidence>
<keyword evidence="3 8" id="KW-0597">Phosphoprotein</keyword>
<feature type="modified residue" description="4-aspartylphosphate" evidence="8">
    <location>
        <position position="51"/>
    </location>
</feature>
<evidence type="ECO:0000256" key="6">
    <source>
        <dbReference type="ARBA" id="ARBA00023125"/>
    </source>
</evidence>
<accession>A0ABY4DYK2</accession>
<feature type="domain" description="OmpR/PhoB-type" evidence="11">
    <location>
        <begin position="124"/>
        <end position="218"/>
    </location>
</feature>
<evidence type="ECO:0000256" key="1">
    <source>
        <dbReference type="ARBA" id="ARBA00004496"/>
    </source>
</evidence>
<gene>
    <name evidence="12" type="ORF">LVJ82_14160</name>
</gene>
<dbReference type="Gene3D" id="1.10.10.10">
    <property type="entry name" value="Winged helix-like DNA-binding domain superfamily/Winged helix DNA-binding domain"/>
    <property type="match status" value="1"/>
</dbReference>
<evidence type="ECO:0000256" key="9">
    <source>
        <dbReference type="PROSITE-ProRule" id="PRU01091"/>
    </source>
</evidence>
<evidence type="ECO:0000256" key="4">
    <source>
        <dbReference type="ARBA" id="ARBA00023012"/>
    </source>
</evidence>
<dbReference type="InterPro" id="IPR001867">
    <property type="entry name" value="OmpR/PhoB-type_DNA-bd"/>
</dbReference>
<organism evidence="12 13">
    <name type="scientific">Vitreoscilla massiliensis</name>
    <dbReference type="NCBI Taxonomy" id="1689272"/>
    <lineage>
        <taxon>Bacteria</taxon>
        <taxon>Pseudomonadati</taxon>
        <taxon>Pseudomonadota</taxon>
        <taxon>Betaproteobacteria</taxon>
        <taxon>Neisseriales</taxon>
        <taxon>Neisseriaceae</taxon>
        <taxon>Vitreoscilla</taxon>
    </lineage>
</organism>
<feature type="domain" description="Response regulatory" evidence="10">
    <location>
        <begin position="2"/>
        <end position="116"/>
    </location>
</feature>
<feature type="DNA-binding region" description="OmpR/PhoB-type" evidence="9">
    <location>
        <begin position="124"/>
        <end position="218"/>
    </location>
</feature>
<evidence type="ECO:0000256" key="5">
    <source>
        <dbReference type="ARBA" id="ARBA00023015"/>
    </source>
</evidence>
<evidence type="ECO:0000256" key="7">
    <source>
        <dbReference type="ARBA" id="ARBA00023163"/>
    </source>
</evidence>
<dbReference type="Gene3D" id="6.10.250.690">
    <property type="match status" value="1"/>
</dbReference>
<evidence type="ECO:0000256" key="8">
    <source>
        <dbReference type="PROSITE-ProRule" id="PRU00169"/>
    </source>
</evidence>
<dbReference type="PANTHER" id="PTHR48111">
    <property type="entry name" value="REGULATOR OF RPOS"/>
    <property type="match status" value="1"/>
</dbReference>
<dbReference type="Proteomes" id="UP000832011">
    <property type="component" value="Chromosome"/>
</dbReference>
<evidence type="ECO:0000259" key="10">
    <source>
        <dbReference type="PROSITE" id="PS50110"/>
    </source>
</evidence>
<dbReference type="InterPro" id="IPR001789">
    <property type="entry name" value="Sig_transdc_resp-reg_receiver"/>
</dbReference>
<dbReference type="SMART" id="SM00448">
    <property type="entry name" value="REC"/>
    <property type="match status" value="1"/>
</dbReference>
<dbReference type="Pfam" id="PF00072">
    <property type="entry name" value="Response_reg"/>
    <property type="match status" value="1"/>
</dbReference>
<keyword evidence="6 9" id="KW-0238">DNA-binding</keyword>
<comment type="subcellular location">
    <subcellularLocation>
        <location evidence="1">Cytoplasm</location>
    </subcellularLocation>
</comment>
<keyword evidence="5" id="KW-0805">Transcription regulation</keyword>
<dbReference type="RefSeq" id="WP_058357714.1">
    <property type="nucleotide sequence ID" value="NZ_CABKVG010000010.1"/>
</dbReference>
<dbReference type="InterPro" id="IPR036388">
    <property type="entry name" value="WH-like_DNA-bd_sf"/>
</dbReference>
<dbReference type="Gene3D" id="3.40.50.2300">
    <property type="match status" value="1"/>
</dbReference>
<keyword evidence="2" id="KW-0963">Cytoplasm</keyword>
<dbReference type="CDD" id="cd00383">
    <property type="entry name" value="trans_reg_C"/>
    <property type="match status" value="1"/>
</dbReference>
<dbReference type="PANTHER" id="PTHR48111:SF35">
    <property type="entry name" value="TRANSCRIPTIONAL REGULATORY PROTEIN QSEB"/>
    <property type="match status" value="1"/>
</dbReference>
<proteinExistence type="predicted"/>
<evidence type="ECO:0000256" key="3">
    <source>
        <dbReference type="ARBA" id="ARBA00022553"/>
    </source>
</evidence>
<dbReference type="PROSITE" id="PS51755">
    <property type="entry name" value="OMPR_PHOB"/>
    <property type="match status" value="1"/>
</dbReference>
<dbReference type="InterPro" id="IPR011006">
    <property type="entry name" value="CheY-like_superfamily"/>
</dbReference>
<evidence type="ECO:0000256" key="2">
    <source>
        <dbReference type="ARBA" id="ARBA00022490"/>
    </source>
</evidence>
<keyword evidence="4" id="KW-0902">Two-component regulatory system</keyword>
<dbReference type="SMART" id="SM00862">
    <property type="entry name" value="Trans_reg_C"/>
    <property type="match status" value="1"/>
</dbReference>
<dbReference type="InterPro" id="IPR016032">
    <property type="entry name" value="Sig_transdc_resp-reg_C-effctor"/>
</dbReference>
<sequence length="220" mass="24653">MRILLVEDDLMIGQVVYEGLQQQAYAVDWVKDGEAAVLALATHEYDVGLFDIGLPKKNGLQVLAELRERHSTLPVLLLTARDTVDDRIIGLDAGADDYLVKPFEFKELLARIRAISRRSQGQADPILDNGVLKLNPATKEVSRGEQVVRLSSREFSLLLALMQHPGTIMSRSDLEERIYGWNEEVESNAIEFLIHSLRKKLGSDCIKNVRGLGWFVDKAA</sequence>
<name>A0ABY4DYK2_9NEIS</name>
<dbReference type="SUPFAM" id="SSF52172">
    <property type="entry name" value="CheY-like"/>
    <property type="match status" value="1"/>
</dbReference>
<evidence type="ECO:0000313" key="12">
    <source>
        <dbReference type="EMBL" id="UOO88597.1"/>
    </source>
</evidence>
<dbReference type="InterPro" id="IPR039420">
    <property type="entry name" value="WalR-like"/>
</dbReference>
<protein>
    <submittedName>
        <fullName evidence="12">Response regulator transcription factor</fullName>
    </submittedName>
</protein>
<keyword evidence="13" id="KW-1185">Reference proteome</keyword>
<reference evidence="12 13" key="1">
    <citation type="journal article" date="2022" name="Res Sq">
        <title>Evolution of multicellular longitudinally dividing oral cavity symbionts (Neisseriaceae).</title>
        <authorList>
            <person name="Nyongesa S."/>
            <person name="Weber P."/>
            <person name="Bernet E."/>
            <person name="Pullido F."/>
            <person name="Nieckarz M."/>
            <person name="Delaby M."/>
            <person name="Nieves C."/>
            <person name="Viehboeck T."/>
            <person name="Krause N."/>
            <person name="Rivera-Millot A."/>
            <person name="Nakamura A."/>
            <person name="Vischer N."/>
            <person name="VanNieuwenhze M."/>
            <person name="Brun Y."/>
            <person name="Cava F."/>
            <person name="Bulgheresi S."/>
            <person name="Veyrier F."/>
        </authorList>
    </citation>
    <scope>NUCLEOTIDE SEQUENCE [LARGE SCALE GENOMIC DNA]</scope>
    <source>
        <strain evidence="12 13">SN4</strain>
    </source>
</reference>
<evidence type="ECO:0000313" key="13">
    <source>
        <dbReference type="Proteomes" id="UP000832011"/>
    </source>
</evidence>
<dbReference type="Pfam" id="PF00486">
    <property type="entry name" value="Trans_reg_C"/>
    <property type="match status" value="1"/>
</dbReference>
<dbReference type="CDD" id="cd17624">
    <property type="entry name" value="REC_OmpR_PmrA-like"/>
    <property type="match status" value="1"/>
</dbReference>
<keyword evidence="7" id="KW-0804">Transcription</keyword>